<name>A0ABY1N7L5_9RHOB</name>
<evidence type="ECO:0000256" key="2">
    <source>
        <dbReference type="ARBA" id="ARBA00022737"/>
    </source>
</evidence>
<accession>A0ABY1N7L5</accession>
<proteinExistence type="predicted"/>
<dbReference type="InterPro" id="IPR001347">
    <property type="entry name" value="SIS_dom"/>
</dbReference>
<evidence type="ECO:0000313" key="4">
    <source>
        <dbReference type="EMBL" id="SMP02388.1"/>
    </source>
</evidence>
<comment type="caution">
    <text evidence="4">The sequence shown here is derived from an EMBL/GenBank/DDBJ whole genome shotgun (WGS) entry which is preliminary data.</text>
</comment>
<dbReference type="Gene3D" id="3.40.50.10490">
    <property type="entry name" value="Glucose-6-phosphate isomerase like protein, domain 1"/>
    <property type="match status" value="2"/>
</dbReference>
<dbReference type="EMBL" id="FXTY01000001">
    <property type="protein sequence ID" value="SMP02388.1"/>
    <property type="molecule type" value="Genomic_DNA"/>
</dbReference>
<evidence type="ECO:0000313" key="5">
    <source>
        <dbReference type="Proteomes" id="UP001157961"/>
    </source>
</evidence>
<dbReference type="Proteomes" id="UP001157961">
    <property type="component" value="Unassembled WGS sequence"/>
</dbReference>
<sequence length="344" mass="36059">MKMKHATVMASEIHEIPSVLNAQIAKGLEQYIAAGRAAAAGRPHGFVTCARGTSDHAATFFKYVMELKTGLPVASIGPSVASVYDTPLKLDGFACLTFSQSGGSPDLAALQAAANAGGATTYAFLNVTESPVGHGADFVLPLLAGPEVAVAATKSYVATLFAILGFAAGFCEDKVLEKALRGFPDQARLALSQNWTKAQFSLARAASLFTVGRGPGMAVAAEAALKLKETCRIHAEVYSAAEVLHGPVVIAQRQFAALLFDPEDKARQSVLDVNDALADKQADAYLVTSQANGAHCLPVPASQHPLLIPLLQIIGFYVFVEELARKLGENADAPEGLNKVTITL</sequence>
<dbReference type="PANTHER" id="PTHR10937">
    <property type="entry name" value="GLUCOSAMINE--FRUCTOSE-6-PHOSPHATE AMINOTRANSFERASE, ISOMERIZING"/>
    <property type="match status" value="1"/>
</dbReference>
<dbReference type="PROSITE" id="PS51464">
    <property type="entry name" value="SIS"/>
    <property type="match status" value="2"/>
</dbReference>
<keyword evidence="5" id="KW-1185">Reference proteome</keyword>
<dbReference type="CDD" id="cd05008">
    <property type="entry name" value="SIS_GlmS_GlmD_1"/>
    <property type="match status" value="1"/>
</dbReference>
<dbReference type="InterPro" id="IPR046348">
    <property type="entry name" value="SIS_dom_sf"/>
</dbReference>
<keyword evidence="1" id="KW-0032">Aminotransferase</keyword>
<dbReference type="SUPFAM" id="SSF53697">
    <property type="entry name" value="SIS domain"/>
    <property type="match status" value="1"/>
</dbReference>
<reference evidence="4 5" key="1">
    <citation type="submission" date="2017-05" db="EMBL/GenBank/DDBJ databases">
        <authorList>
            <person name="Varghese N."/>
            <person name="Submissions S."/>
        </authorList>
    </citation>
    <scope>NUCLEOTIDE SEQUENCE [LARGE SCALE GENOMIC DNA]</scope>
    <source>
        <strain evidence="4 5">DSM 29734</strain>
    </source>
</reference>
<dbReference type="InterPro" id="IPR035490">
    <property type="entry name" value="GlmS/FrlB_SIS"/>
</dbReference>
<feature type="domain" description="SIS" evidence="3">
    <location>
        <begin position="33"/>
        <end position="176"/>
    </location>
</feature>
<gene>
    <name evidence="4" type="ORF">SAMN06265373_101245</name>
</gene>
<dbReference type="InterPro" id="IPR035466">
    <property type="entry name" value="GlmS/AgaS_SIS"/>
</dbReference>
<organism evidence="4 5">
    <name type="scientific">Shimia sagamensis</name>
    <dbReference type="NCBI Taxonomy" id="1566352"/>
    <lineage>
        <taxon>Bacteria</taxon>
        <taxon>Pseudomonadati</taxon>
        <taxon>Pseudomonadota</taxon>
        <taxon>Alphaproteobacteria</taxon>
        <taxon>Rhodobacterales</taxon>
        <taxon>Roseobacteraceae</taxon>
    </lineage>
</organism>
<dbReference type="Pfam" id="PF01380">
    <property type="entry name" value="SIS"/>
    <property type="match status" value="2"/>
</dbReference>
<evidence type="ECO:0000259" key="3">
    <source>
        <dbReference type="PROSITE" id="PS51464"/>
    </source>
</evidence>
<keyword evidence="1" id="KW-0808">Transferase</keyword>
<keyword evidence="2" id="KW-0677">Repeat</keyword>
<dbReference type="CDD" id="cd05009">
    <property type="entry name" value="SIS_GlmS_GlmD_2"/>
    <property type="match status" value="1"/>
</dbReference>
<dbReference type="PANTHER" id="PTHR10937:SF8">
    <property type="entry name" value="AMINOTRANSFERASE-RELATED"/>
    <property type="match status" value="1"/>
</dbReference>
<evidence type="ECO:0000256" key="1">
    <source>
        <dbReference type="ARBA" id="ARBA00022576"/>
    </source>
</evidence>
<feature type="domain" description="SIS" evidence="3">
    <location>
        <begin position="198"/>
        <end position="329"/>
    </location>
</feature>
<protein>
    <submittedName>
        <fullName evidence="4">Glutamine--fructose-6-phosphate transaminase</fullName>
    </submittedName>
</protein>